<evidence type="ECO:0000256" key="9">
    <source>
        <dbReference type="ARBA" id="ARBA00022833"/>
    </source>
</evidence>
<keyword evidence="13" id="KW-1185">Reference proteome</keyword>
<evidence type="ECO:0000256" key="2">
    <source>
        <dbReference type="ARBA" id="ARBA00002923"/>
    </source>
</evidence>
<reference evidence="13" key="1">
    <citation type="journal article" date="2019" name="Int. J. Syst. Evol. Microbiol.">
        <title>The Global Catalogue of Microorganisms (GCM) 10K type strain sequencing project: providing services to taxonomists for standard genome sequencing and annotation.</title>
        <authorList>
            <consortium name="The Broad Institute Genomics Platform"/>
            <consortium name="The Broad Institute Genome Sequencing Center for Infectious Disease"/>
            <person name="Wu L."/>
            <person name="Ma J."/>
        </authorList>
    </citation>
    <scope>NUCLEOTIDE SEQUENCE [LARGE SCALE GENOMIC DNA]</scope>
    <source>
        <strain evidence="13">JCM 31486</strain>
    </source>
</reference>
<dbReference type="EMBL" id="JBHTIS010000637">
    <property type="protein sequence ID" value="MFD1046387.1"/>
    <property type="molecule type" value="Genomic_DNA"/>
</dbReference>
<evidence type="ECO:0000256" key="3">
    <source>
        <dbReference type="ARBA" id="ARBA00005002"/>
    </source>
</evidence>
<accession>A0ABW3M901</accession>
<dbReference type="GO" id="GO:0103117">
    <property type="term" value="F:UDP-3-O-acyl-N-acetylglucosamine deacetylase activity"/>
    <property type="evidence" value="ECO:0007669"/>
    <property type="project" value="UniProtKB-EC"/>
</dbReference>
<evidence type="ECO:0000256" key="8">
    <source>
        <dbReference type="ARBA" id="ARBA00022801"/>
    </source>
</evidence>
<gene>
    <name evidence="12" type="ORF">ACFQ1S_12890</name>
</gene>
<proteinExistence type="predicted"/>
<organism evidence="12 13">
    <name type="scientific">Kibdelosporangium lantanae</name>
    <dbReference type="NCBI Taxonomy" id="1497396"/>
    <lineage>
        <taxon>Bacteria</taxon>
        <taxon>Bacillati</taxon>
        <taxon>Actinomycetota</taxon>
        <taxon>Actinomycetes</taxon>
        <taxon>Pseudonocardiales</taxon>
        <taxon>Pseudonocardiaceae</taxon>
        <taxon>Kibdelosporangium</taxon>
    </lineage>
</organism>
<evidence type="ECO:0000256" key="6">
    <source>
        <dbReference type="ARBA" id="ARBA00022556"/>
    </source>
</evidence>
<comment type="caution">
    <text evidence="12">The sequence shown here is derived from an EMBL/GenBank/DDBJ whole genome shotgun (WGS) entry which is preliminary data.</text>
</comment>
<keyword evidence="10" id="KW-0443">Lipid metabolism</keyword>
<dbReference type="InterPro" id="IPR020568">
    <property type="entry name" value="Ribosomal_Su5_D2-typ_SF"/>
</dbReference>
<comment type="pathway">
    <text evidence="3">Glycolipid biosynthesis; lipid IV(A) biosynthesis; lipid IV(A) from (3R)-3-hydroxytetradecanoyl-[acyl-carrier-protein] and UDP-N-acetyl-alpha-D-glucosamine: step 2/6.</text>
</comment>
<dbReference type="PANTHER" id="PTHR33694">
    <property type="entry name" value="UDP-3-O-ACYL-N-ACETYLGLUCOSAMINE DEACETYLASE 1, MITOCHONDRIAL-RELATED"/>
    <property type="match status" value="1"/>
</dbReference>
<dbReference type="InterPro" id="IPR015870">
    <property type="entry name" value="UDP-acyl_N-AcGlcN_deAcase_N"/>
</dbReference>
<evidence type="ECO:0000256" key="10">
    <source>
        <dbReference type="ARBA" id="ARBA00023098"/>
    </source>
</evidence>
<dbReference type="Gene3D" id="3.30.230.20">
    <property type="entry name" value="lpxc deacetylase, domain 1"/>
    <property type="match status" value="1"/>
</dbReference>
<dbReference type="PANTHER" id="PTHR33694:SF1">
    <property type="entry name" value="UDP-3-O-ACYL-N-ACETYLGLUCOSAMINE DEACETYLASE 1, MITOCHONDRIAL-RELATED"/>
    <property type="match status" value="1"/>
</dbReference>
<protein>
    <recommendedName>
        <fullName evidence="4">UDP-3-O-acyl-N-acetylglucosamine deacetylase</fullName>
        <ecNumber evidence="4">3.5.1.108</ecNumber>
    </recommendedName>
</protein>
<dbReference type="Pfam" id="PF03331">
    <property type="entry name" value="LpxC"/>
    <property type="match status" value="1"/>
</dbReference>
<comment type="function">
    <text evidence="2">Catalyzes the hydrolysis of UDP-3-O-myristoyl-N-acetylglucosamine to form UDP-3-O-myristoylglucosamine and acetate, the committed step in lipid A biosynthesis.</text>
</comment>
<evidence type="ECO:0000256" key="7">
    <source>
        <dbReference type="ARBA" id="ARBA00022723"/>
    </source>
</evidence>
<dbReference type="SUPFAM" id="SSF54211">
    <property type="entry name" value="Ribosomal protein S5 domain 2-like"/>
    <property type="match status" value="2"/>
</dbReference>
<keyword evidence="8 12" id="KW-0378">Hydrolase</keyword>
<dbReference type="Proteomes" id="UP001597045">
    <property type="component" value="Unassembled WGS sequence"/>
</dbReference>
<keyword evidence="5" id="KW-0444">Lipid biosynthesis</keyword>
<dbReference type="InterPro" id="IPR011334">
    <property type="entry name" value="UDP-acyl_GlcNac_deAcase_C"/>
</dbReference>
<name>A0ABW3M901_9PSEU</name>
<comment type="catalytic activity">
    <reaction evidence="11">
        <text>a UDP-3-O-[(3R)-3-hydroxyacyl]-N-acetyl-alpha-D-glucosamine + H2O = a UDP-3-O-[(3R)-3-hydroxyacyl]-alpha-D-glucosamine + acetate</text>
        <dbReference type="Rhea" id="RHEA:67816"/>
        <dbReference type="ChEBI" id="CHEBI:15377"/>
        <dbReference type="ChEBI" id="CHEBI:30089"/>
        <dbReference type="ChEBI" id="CHEBI:137740"/>
        <dbReference type="ChEBI" id="CHEBI:173225"/>
        <dbReference type="EC" id="3.5.1.108"/>
    </reaction>
</comment>
<evidence type="ECO:0000256" key="5">
    <source>
        <dbReference type="ARBA" id="ARBA00022516"/>
    </source>
</evidence>
<dbReference type="EC" id="3.5.1.108" evidence="4"/>
<keyword evidence="6" id="KW-0441">Lipid A biosynthesis</keyword>
<dbReference type="Gene3D" id="3.30.1700.10">
    <property type="entry name" value="lpxc deacetylase, domain 2"/>
    <property type="match status" value="1"/>
</dbReference>
<comment type="cofactor">
    <cofactor evidence="1">
        <name>Zn(2+)</name>
        <dbReference type="ChEBI" id="CHEBI:29105"/>
    </cofactor>
</comment>
<keyword evidence="7" id="KW-0479">Metal-binding</keyword>
<evidence type="ECO:0000313" key="12">
    <source>
        <dbReference type="EMBL" id="MFD1046387.1"/>
    </source>
</evidence>
<dbReference type="InterPro" id="IPR004463">
    <property type="entry name" value="UDP-acyl_GlcNac_deAcase"/>
</dbReference>
<evidence type="ECO:0000256" key="1">
    <source>
        <dbReference type="ARBA" id="ARBA00001947"/>
    </source>
</evidence>
<evidence type="ECO:0000256" key="4">
    <source>
        <dbReference type="ARBA" id="ARBA00012745"/>
    </source>
</evidence>
<sequence length="258" mass="27873">MIRRTVREPVTYSGRGLHTGRPVTVTIHPSDTGIAFRYDDTRVPASPSSVTDTRWRTTLGAVGTVEHLMSAFAGLGITDAEVELSYPELPALDGSAAHYLTLPPQPLGEAEISLPRREIKVEASGGAITVRPGSGTWAYTFRHATKIQTVTCQLPQDYPAEVAPARTFAPVDQVPALRAQGLGQGLEETSVLLLGPHGPTTTPRFPDEPARHKLLDLIGDLYLTGIPINLLDVTARFTGHTTNVRMAELLASARGRRR</sequence>
<keyword evidence="9" id="KW-0862">Zinc</keyword>
<evidence type="ECO:0000313" key="13">
    <source>
        <dbReference type="Proteomes" id="UP001597045"/>
    </source>
</evidence>
<evidence type="ECO:0000256" key="11">
    <source>
        <dbReference type="ARBA" id="ARBA00024535"/>
    </source>
</evidence>